<keyword evidence="3" id="KW-1185">Reference proteome</keyword>
<reference evidence="2 3" key="1">
    <citation type="submission" date="2020-09" db="EMBL/GenBank/DDBJ databases">
        <title>Brevundimonas sp. LVF1 isolated from an oligotrophic pond in Goettingen, Germany.</title>
        <authorList>
            <person name="Friedrich I."/>
            <person name="Klassen A."/>
            <person name="Neubauer H."/>
            <person name="Schneider D."/>
            <person name="Hertel R."/>
            <person name="Daniel R."/>
        </authorList>
    </citation>
    <scope>NUCLEOTIDE SEQUENCE [LARGE SCALE GENOMIC DNA]</scope>
    <source>
        <strain evidence="2 3">LVF1</strain>
    </source>
</reference>
<proteinExistence type="predicted"/>
<evidence type="ECO:0000313" key="3">
    <source>
        <dbReference type="Proteomes" id="UP000663942"/>
    </source>
</evidence>
<accession>A0ABX7SN24</accession>
<gene>
    <name evidence="2" type="ORF">IFE19_00020</name>
</gene>
<dbReference type="EMBL" id="CP062006">
    <property type="protein sequence ID" value="QTC87843.1"/>
    <property type="molecule type" value="Genomic_DNA"/>
</dbReference>
<keyword evidence="1" id="KW-0812">Transmembrane</keyword>
<name>A0ABX7SN24_9CAUL</name>
<protein>
    <recommendedName>
        <fullName evidence="4">PH domain-containing protein</fullName>
    </recommendedName>
</protein>
<evidence type="ECO:0000256" key="1">
    <source>
        <dbReference type="SAM" id="Phobius"/>
    </source>
</evidence>
<feature type="transmembrane region" description="Helical" evidence="1">
    <location>
        <begin position="64"/>
        <end position="82"/>
    </location>
</feature>
<dbReference type="RefSeq" id="WP_207824557.1">
    <property type="nucleotide sequence ID" value="NZ_CP062006.1"/>
</dbReference>
<keyword evidence="1" id="KW-0472">Membrane</keyword>
<organism evidence="2 3">
    <name type="scientific">Brevundimonas pondensis</name>
    <dbReference type="NCBI Taxonomy" id="2774189"/>
    <lineage>
        <taxon>Bacteria</taxon>
        <taxon>Pseudomonadati</taxon>
        <taxon>Pseudomonadota</taxon>
        <taxon>Alphaproteobacteria</taxon>
        <taxon>Caulobacterales</taxon>
        <taxon>Caulobacteraceae</taxon>
        <taxon>Brevundimonas</taxon>
    </lineage>
</organism>
<keyword evidence="1" id="KW-1133">Transmembrane helix</keyword>
<evidence type="ECO:0008006" key="4">
    <source>
        <dbReference type="Google" id="ProtNLM"/>
    </source>
</evidence>
<evidence type="ECO:0000313" key="2">
    <source>
        <dbReference type="EMBL" id="QTC87843.1"/>
    </source>
</evidence>
<dbReference type="Proteomes" id="UP000663942">
    <property type="component" value="Chromosome"/>
</dbReference>
<sequence>MSDDGDPPVTVIRKARWRTVAGVAISAVGLCIVAGIHGFLWVIMGREVFLDGFREEPFLSALGLVPLLVVALQLGIAIRAIWWGDTITLGRSGFRSHVRGHSRFVRWDDVKQFRVERPAASMHDVVGWDHQDDAFNGNPVWEGFRAEGERTTTLDCDLGWGWQDGAVAVCATLEAWRIRYSGEA</sequence>
<feature type="transmembrane region" description="Helical" evidence="1">
    <location>
        <begin position="20"/>
        <end position="44"/>
    </location>
</feature>